<evidence type="ECO:0000256" key="3">
    <source>
        <dbReference type="ARBA" id="ARBA00006179"/>
    </source>
</evidence>
<reference evidence="7 8" key="1">
    <citation type="submission" date="2015-04" db="EMBL/GenBank/DDBJ databases">
        <authorList>
            <consortium name="Pathogen Informatics"/>
        </authorList>
    </citation>
    <scope>NUCLEOTIDE SEQUENCE [LARGE SCALE GENOMIC DNA]</scope>
    <source>
        <strain evidence="7 8">SGS1</strain>
    </source>
</reference>
<keyword evidence="4" id="KW-0479">Metal-binding</keyword>
<dbReference type="GO" id="GO:0090560">
    <property type="term" value="F:2-(3-amino-3-carboxypropyl)histidine synthase activity"/>
    <property type="evidence" value="ECO:0007669"/>
    <property type="project" value="InterPro"/>
</dbReference>
<dbReference type="AlphaFoldDB" id="A0A1J1HHA4"/>
<evidence type="ECO:0000256" key="2">
    <source>
        <dbReference type="ARBA" id="ARBA00005156"/>
    </source>
</evidence>
<keyword evidence="5" id="KW-0408">Iron</keyword>
<sequence length="614" mass="73093">MKKNPNEVIEKYDIELITKIILNYNFKSIAIQLPDSMLNDSIYICNAIQNELKDKNIIINSNIDNKENCMNLQCEHNKSELKEENTSKSNINLYVLGDTTLNECCEDYVSADHVHADFLIHFGISCQSFIIPYIPSIYIFNKNKLEKNFFLNINKYLIENKIFEQKKISTILCDVSYGNSMNDIAASFMHKSIFDYCISFDNKVIFNVDNDIFTNNSFYVNSNEKGEKEEVNLREYNNDDENDNLIFTNVIICIHRIANNINKKVYYGFFNKYVAFDIEEKINEKYFFLCGRLLFKIFYNVKTKHFIYKIVNKEENLSSENMNLFIFPYKNDNFLNRTLLEYGNDYDIFIYNEEKIFMKNNTIDKILLKRYNLIEKCKNSDIFGIILGNVNLDKNIELRKLINYILRKNGKKCFIIVTNKINSAKLENFLDIEIYILLTCPENNLLELKDFSKKIINAYEFFIAYDYIDWECKYVFEFYDLLNITTIKKEFENMHKNKYFLWESANELTSLQDEEKNENQEKNSEENLILEKYDHLIDYNSCIPIEEQKKFIIKFHDKSQMCEYFINSLKENEKREFKGVDMNYNINSIPEIVQGLKGIAQRYNSDMKFFNKNA</sequence>
<dbReference type="SFLD" id="SFLDS00032">
    <property type="entry name" value="Radical_SAM_3-amino-3-carboxyp"/>
    <property type="match status" value="1"/>
</dbReference>
<dbReference type="GO" id="GO:0051536">
    <property type="term" value="F:iron-sulfur cluster binding"/>
    <property type="evidence" value="ECO:0007669"/>
    <property type="project" value="UniProtKB-KW"/>
</dbReference>
<dbReference type="RefSeq" id="XP_028535864.1">
    <property type="nucleotide sequence ID" value="XM_028678749.1"/>
</dbReference>
<dbReference type="InterPro" id="IPR042263">
    <property type="entry name" value="DPH1/DPH2_1"/>
</dbReference>
<dbReference type="VEuPathDB" id="PlasmoDB:PRELSG_1321600"/>
<evidence type="ECO:0000256" key="1">
    <source>
        <dbReference type="ARBA" id="ARBA00001966"/>
    </source>
</evidence>
<proteinExistence type="inferred from homology"/>
<keyword evidence="7" id="KW-0436">Ligase</keyword>
<protein>
    <submittedName>
        <fullName evidence="7">Diphthamide synthesis protein, putative</fullName>
        <ecNumber evidence="7">6.3.1.14</ecNumber>
    </submittedName>
</protein>
<dbReference type="InterPro" id="IPR042265">
    <property type="entry name" value="DPH1/DPH2_3"/>
</dbReference>
<dbReference type="Proteomes" id="UP000220158">
    <property type="component" value="Chromosome 13"/>
</dbReference>
<dbReference type="Gene3D" id="3.40.50.11860">
    <property type="entry name" value="Diphthamide synthesis DPH1/DPH2 domain 3"/>
    <property type="match status" value="1"/>
</dbReference>
<dbReference type="EMBL" id="LN835308">
    <property type="protein sequence ID" value="CRH03857.1"/>
    <property type="molecule type" value="Genomic_DNA"/>
</dbReference>
<keyword evidence="6" id="KW-0411">Iron-sulfur</keyword>
<dbReference type="GO" id="GO:0017178">
    <property type="term" value="F:diphthine-ammonia ligase activity"/>
    <property type="evidence" value="ECO:0007669"/>
    <property type="project" value="UniProtKB-EC"/>
</dbReference>
<dbReference type="GO" id="GO:0017183">
    <property type="term" value="P:protein histidyl modification to diphthamide"/>
    <property type="evidence" value="ECO:0007669"/>
    <property type="project" value="UniProtKB-UniPathway"/>
</dbReference>
<dbReference type="Gene3D" id="3.40.50.11840">
    <property type="entry name" value="Diphthamide synthesis DPH1/DPH2 domain 1"/>
    <property type="match status" value="1"/>
</dbReference>
<organism evidence="7 8">
    <name type="scientific">Plasmodium relictum</name>
    <dbReference type="NCBI Taxonomy" id="85471"/>
    <lineage>
        <taxon>Eukaryota</taxon>
        <taxon>Sar</taxon>
        <taxon>Alveolata</taxon>
        <taxon>Apicomplexa</taxon>
        <taxon>Aconoidasida</taxon>
        <taxon>Haemosporida</taxon>
        <taxon>Plasmodiidae</taxon>
        <taxon>Plasmodium</taxon>
        <taxon>Plasmodium (Haemamoeba)</taxon>
    </lineage>
</organism>
<dbReference type="FunFam" id="3.40.50.11860:FF:000001">
    <property type="entry name" value="2-(3-amino-3-carboxypropyl)histidine synthase subunit 2"/>
    <property type="match status" value="1"/>
</dbReference>
<comment type="pathway">
    <text evidence="2">Protein modification; peptidyl-diphthamide biosynthesis.</text>
</comment>
<evidence type="ECO:0000256" key="6">
    <source>
        <dbReference type="ARBA" id="ARBA00023014"/>
    </source>
</evidence>
<evidence type="ECO:0000256" key="5">
    <source>
        <dbReference type="ARBA" id="ARBA00023004"/>
    </source>
</evidence>
<dbReference type="UniPathway" id="UPA00559"/>
<comment type="similarity">
    <text evidence="3">Belongs to the DPH1/DPH2 family. DPH2 subfamily.</text>
</comment>
<evidence type="ECO:0000313" key="7">
    <source>
        <dbReference type="EMBL" id="CRH03857.1"/>
    </source>
</evidence>
<dbReference type="GO" id="GO:0046872">
    <property type="term" value="F:metal ion binding"/>
    <property type="evidence" value="ECO:0007669"/>
    <property type="project" value="UniProtKB-KW"/>
</dbReference>
<dbReference type="NCBIfam" id="TIGR00322">
    <property type="entry name" value="diphth2_R"/>
    <property type="match status" value="2"/>
</dbReference>
<dbReference type="GeneID" id="39738149"/>
<dbReference type="EC" id="6.3.1.14" evidence="7"/>
<dbReference type="PANTHER" id="PTHR10762:SF2">
    <property type="entry name" value="2-(3-AMINO-3-CARBOXYPROPYL)HISTIDINE SYNTHASE SUBUNIT 2"/>
    <property type="match status" value="1"/>
</dbReference>
<dbReference type="InterPro" id="IPR016435">
    <property type="entry name" value="DPH1/DPH2"/>
</dbReference>
<dbReference type="OMA" id="IEMYILL"/>
<comment type="cofactor">
    <cofactor evidence="1">
        <name>[4Fe-4S] cluster</name>
        <dbReference type="ChEBI" id="CHEBI:49883"/>
    </cofactor>
</comment>
<keyword evidence="8" id="KW-1185">Reference proteome</keyword>
<gene>
    <name evidence="7" type="ORF">PRELSG_1321600</name>
</gene>
<dbReference type="OrthoDB" id="361972at2759"/>
<dbReference type="Pfam" id="PF01866">
    <property type="entry name" value="Diphthamide_syn"/>
    <property type="match status" value="2"/>
</dbReference>
<dbReference type="PANTHER" id="PTHR10762">
    <property type="entry name" value="DIPHTHAMIDE BIOSYNTHESIS PROTEIN"/>
    <property type="match status" value="1"/>
</dbReference>
<name>A0A1J1HHA4_PLARL</name>
<evidence type="ECO:0000313" key="8">
    <source>
        <dbReference type="Proteomes" id="UP000220158"/>
    </source>
</evidence>
<evidence type="ECO:0000256" key="4">
    <source>
        <dbReference type="ARBA" id="ARBA00022723"/>
    </source>
</evidence>
<dbReference type="KEGG" id="prel:PRELSG_1321600"/>
<accession>A0A1J1HHA4</accession>